<evidence type="ECO:0000313" key="4">
    <source>
        <dbReference type="Proteomes" id="UP000427906"/>
    </source>
</evidence>
<evidence type="ECO:0000256" key="1">
    <source>
        <dbReference type="ARBA" id="ARBA00023239"/>
    </source>
</evidence>
<accession>A0A5K7YN58</accession>
<sequence length="146" mass="15171">MASIVIRGRGALGGVAEGPALISRRTITGWGGIDVHTGRVKEPGHPLEGMRLKGSVLILEGSRGSNGWSIFFHAAQVAGFGPAALVFPHLDSRTAVTAAVLNVPMVTDLEDDPFDIISVGDRVRVDGDRGEITLIGGSGDGGCRCR</sequence>
<dbReference type="Gene3D" id="3.50.30.10">
    <property type="entry name" value="Phosphohistidine domain"/>
    <property type="match status" value="1"/>
</dbReference>
<dbReference type="Pfam" id="PF01989">
    <property type="entry name" value="AcnX_swivel_put"/>
    <property type="match status" value="1"/>
</dbReference>
<keyword evidence="1" id="KW-0456">Lyase</keyword>
<name>A0A5K7YN58_9BACT</name>
<dbReference type="AlphaFoldDB" id="A0A5K7YN58"/>
<feature type="domain" description="Phosphomevalonate dehydratase small subunit-like" evidence="2">
    <location>
        <begin position="28"/>
        <end position="106"/>
    </location>
</feature>
<evidence type="ECO:0000313" key="3">
    <source>
        <dbReference type="EMBL" id="BBO69309.1"/>
    </source>
</evidence>
<evidence type="ECO:0000259" key="2">
    <source>
        <dbReference type="Pfam" id="PF01989"/>
    </source>
</evidence>
<reference evidence="3 4" key="1">
    <citation type="submission" date="2019-11" db="EMBL/GenBank/DDBJ databases">
        <title>Comparative genomics of hydrocarbon-degrading Desulfosarcina strains.</title>
        <authorList>
            <person name="Watanabe M."/>
            <person name="Kojima H."/>
            <person name="Fukui M."/>
        </authorList>
    </citation>
    <scope>NUCLEOTIDE SEQUENCE [LARGE SCALE GENOMIC DNA]</scope>
    <source>
        <strain evidence="3 4">PL12</strain>
    </source>
</reference>
<dbReference type="EMBL" id="AP021874">
    <property type="protein sequence ID" value="BBO69309.1"/>
    <property type="molecule type" value="Genomic_DNA"/>
</dbReference>
<dbReference type="RefSeq" id="WP_155317366.1">
    <property type="nucleotide sequence ID" value="NZ_AP021874.1"/>
</dbReference>
<dbReference type="OrthoDB" id="9815264at2"/>
<dbReference type="GO" id="GO:0016829">
    <property type="term" value="F:lyase activity"/>
    <property type="evidence" value="ECO:0007669"/>
    <property type="project" value="UniProtKB-KW"/>
</dbReference>
<dbReference type="SUPFAM" id="SSF52016">
    <property type="entry name" value="LeuD/IlvD-like"/>
    <property type="match status" value="1"/>
</dbReference>
<proteinExistence type="predicted"/>
<dbReference type="KEGG" id="dalk:DSCA_32390"/>
<protein>
    <recommendedName>
        <fullName evidence="2">Phosphomevalonate dehydratase small subunit-like domain-containing protein</fullName>
    </recommendedName>
</protein>
<gene>
    <name evidence="3" type="ORF">DSCA_32390</name>
</gene>
<dbReference type="InterPro" id="IPR002840">
    <property type="entry name" value="PMDh-S-like_dom"/>
</dbReference>
<keyword evidence="4" id="KW-1185">Reference proteome</keyword>
<organism evidence="3 4">
    <name type="scientific">Desulfosarcina alkanivorans</name>
    <dbReference type="NCBI Taxonomy" id="571177"/>
    <lineage>
        <taxon>Bacteria</taxon>
        <taxon>Pseudomonadati</taxon>
        <taxon>Thermodesulfobacteriota</taxon>
        <taxon>Desulfobacteria</taxon>
        <taxon>Desulfobacterales</taxon>
        <taxon>Desulfosarcinaceae</taxon>
        <taxon>Desulfosarcina</taxon>
    </lineage>
</organism>
<dbReference type="Proteomes" id="UP000427906">
    <property type="component" value="Chromosome"/>
</dbReference>